<comment type="similarity">
    <text evidence="2 9">Belongs to the cytochrome P450 family.</text>
</comment>
<dbReference type="InterPro" id="IPR001128">
    <property type="entry name" value="Cyt_P450"/>
</dbReference>
<dbReference type="InterPro" id="IPR036396">
    <property type="entry name" value="Cyt_P450_sf"/>
</dbReference>
<evidence type="ECO:0000256" key="10">
    <source>
        <dbReference type="SAM" id="Phobius"/>
    </source>
</evidence>
<dbReference type="InterPro" id="IPR002401">
    <property type="entry name" value="Cyt_P450_E_grp-I"/>
</dbReference>
<dbReference type="EMBL" id="KZ805336">
    <property type="protein sequence ID" value="PVI03002.1"/>
    <property type="molecule type" value="Genomic_DNA"/>
</dbReference>
<evidence type="ECO:0000256" key="4">
    <source>
        <dbReference type="ARBA" id="ARBA00022723"/>
    </source>
</evidence>
<dbReference type="GO" id="GO:0020037">
    <property type="term" value="F:heme binding"/>
    <property type="evidence" value="ECO:0007669"/>
    <property type="project" value="InterPro"/>
</dbReference>
<accession>A0A2V1DYM7</accession>
<dbReference type="CDD" id="cd11058">
    <property type="entry name" value="CYP60B-like"/>
    <property type="match status" value="1"/>
</dbReference>
<evidence type="ECO:0000256" key="2">
    <source>
        <dbReference type="ARBA" id="ARBA00010617"/>
    </source>
</evidence>
<dbReference type="Pfam" id="PF00067">
    <property type="entry name" value="p450"/>
    <property type="match status" value="1"/>
</dbReference>
<proteinExistence type="inferred from homology"/>
<evidence type="ECO:0000256" key="3">
    <source>
        <dbReference type="ARBA" id="ARBA00022617"/>
    </source>
</evidence>
<keyword evidence="12" id="KW-1185">Reference proteome</keyword>
<evidence type="ECO:0000313" key="12">
    <source>
        <dbReference type="Proteomes" id="UP000244855"/>
    </source>
</evidence>
<keyword evidence="7 9" id="KW-0503">Monooxygenase</keyword>
<evidence type="ECO:0000256" key="1">
    <source>
        <dbReference type="ARBA" id="ARBA00001971"/>
    </source>
</evidence>
<keyword evidence="5 9" id="KW-0560">Oxidoreductase</keyword>
<dbReference type="SUPFAM" id="SSF48264">
    <property type="entry name" value="Cytochrome P450"/>
    <property type="match status" value="1"/>
</dbReference>
<keyword evidence="10" id="KW-1133">Transmembrane helix</keyword>
<keyword evidence="10" id="KW-0812">Transmembrane</keyword>
<reference evidence="11 12" key="1">
    <citation type="journal article" date="2018" name="Sci. Rep.">
        <title>Comparative genomics provides insights into the lifestyle and reveals functional heterogeneity of dark septate endophytic fungi.</title>
        <authorList>
            <person name="Knapp D.G."/>
            <person name="Nemeth J.B."/>
            <person name="Barry K."/>
            <person name="Hainaut M."/>
            <person name="Henrissat B."/>
            <person name="Johnson J."/>
            <person name="Kuo A."/>
            <person name="Lim J.H.P."/>
            <person name="Lipzen A."/>
            <person name="Nolan M."/>
            <person name="Ohm R.A."/>
            <person name="Tamas L."/>
            <person name="Grigoriev I.V."/>
            <person name="Spatafora J.W."/>
            <person name="Nagy L.G."/>
            <person name="Kovacs G.M."/>
        </authorList>
    </citation>
    <scope>NUCLEOTIDE SEQUENCE [LARGE SCALE GENOMIC DNA]</scope>
    <source>
        <strain evidence="11 12">DSE2036</strain>
    </source>
</reference>
<dbReference type="GO" id="GO:0004497">
    <property type="term" value="F:monooxygenase activity"/>
    <property type="evidence" value="ECO:0007669"/>
    <property type="project" value="UniProtKB-KW"/>
</dbReference>
<name>A0A2V1DYM7_9PLEO</name>
<organism evidence="11 12">
    <name type="scientific">Periconia macrospinosa</name>
    <dbReference type="NCBI Taxonomy" id="97972"/>
    <lineage>
        <taxon>Eukaryota</taxon>
        <taxon>Fungi</taxon>
        <taxon>Dikarya</taxon>
        <taxon>Ascomycota</taxon>
        <taxon>Pezizomycotina</taxon>
        <taxon>Dothideomycetes</taxon>
        <taxon>Pleosporomycetidae</taxon>
        <taxon>Pleosporales</taxon>
        <taxon>Massarineae</taxon>
        <taxon>Periconiaceae</taxon>
        <taxon>Periconia</taxon>
    </lineage>
</organism>
<dbReference type="PROSITE" id="PS00086">
    <property type="entry name" value="CYTOCHROME_P450"/>
    <property type="match status" value="1"/>
</dbReference>
<evidence type="ECO:0000256" key="5">
    <source>
        <dbReference type="ARBA" id="ARBA00023002"/>
    </source>
</evidence>
<comment type="cofactor">
    <cofactor evidence="1 8">
        <name>heme</name>
        <dbReference type="ChEBI" id="CHEBI:30413"/>
    </cofactor>
</comment>
<dbReference type="AlphaFoldDB" id="A0A2V1DYM7"/>
<evidence type="ECO:0000256" key="7">
    <source>
        <dbReference type="ARBA" id="ARBA00023033"/>
    </source>
</evidence>
<keyword evidence="4 8" id="KW-0479">Metal-binding</keyword>
<dbReference type="Proteomes" id="UP000244855">
    <property type="component" value="Unassembled WGS sequence"/>
</dbReference>
<dbReference type="PRINTS" id="PR00385">
    <property type="entry name" value="P450"/>
</dbReference>
<evidence type="ECO:0000313" key="11">
    <source>
        <dbReference type="EMBL" id="PVI03002.1"/>
    </source>
</evidence>
<protein>
    <submittedName>
        <fullName evidence="11">Isotrichodermin C-15 hydroxylase</fullName>
    </submittedName>
</protein>
<feature type="binding site" description="axial binding residue" evidence="8">
    <location>
        <position position="454"/>
    </location>
    <ligand>
        <name>heme</name>
        <dbReference type="ChEBI" id="CHEBI:30413"/>
    </ligand>
    <ligandPart>
        <name>Fe</name>
        <dbReference type="ChEBI" id="CHEBI:18248"/>
    </ligandPart>
</feature>
<keyword evidence="6 8" id="KW-0408">Iron</keyword>
<evidence type="ECO:0000256" key="8">
    <source>
        <dbReference type="PIRSR" id="PIRSR602401-1"/>
    </source>
</evidence>
<dbReference type="PANTHER" id="PTHR24305">
    <property type="entry name" value="CYTOCHROME P450"/>
    <property type="match status" value="1"/>
</dbReference>
<dbReference type="OrthoDB" id="1470350at2759"/>
<dbReference type="GO" id="GO:0016705">
    <property type="term" value="F:oxidoreductase activity, acting on paired donors, with incorporation or reduction of molecular oxygen"/>
    <property type="evidence" value="ECO:0007669"/>
    <property type="project" value="InterPro"/>
</dbReference>
<dbReference type="FunFam" id="1.10.630.10:FF:000179">
    <property type="entry name" value="Cytochrome P450"/>
    <property type="match status" value="1"/>
</dbReference>
<dbReference type="PANTHER" id="PTHR24305:SF230">
    <property type="entry name" value="P450, PUTATIVE (EUROFUNG)-RELATED"/>
    <property type="match status" value="1"/>
</dbReference>
<dbReference type="Gene3D" id="1.10.630.10">
    <property type="entry name" value="Cytochrome P450"/>
    <property type="match status" value="1"/>
</dbReference>
<feature type="transmembrane region" description="Helical" evidence="10">
    <location>
        <begin position="12"/>
        <end position="32"/>
    </location>
</feature>
<dbReference type="InterPro" id="IPR050121">
    <property type="entry name" value="Cytochrome_P450_monoxygenase"/>
</dbReference>
<evidence type="ECO:0000256" key="6">
    <source>
        <dbReference type="ARBA" id="ARBA00023004"/>
    </source>
</evidence>
<gene>
    <name evidence="11" type="ORF">DM02DRAFT_640878</name>
</gene>
<evidence type="ECO:0000256" key="9">
    <source>
        <dbReference type="RuleBase" id="RU000461"/>
    </source>
</evidence>
<keyword evidence="10" id="KW-0472">Membrane</keyword>
<dbReference type="STRING" id="97972.A0A2V1DYM7"/>
<dbReference type="InterPro" id="IPR017972">
    <property type="entry name" value="Cyt_P450_CS"/>
</dbReference>
<dbReference type="PRINTS" id="PR00463">
    <property type="entry name" value="EP450I"/>
</dbReference>
<keyword evidence="3 8" id="KW-0349">Heme</keyword>
<sequence length="511" mass="57751">MTAAQNIVVINLCRASSFLGLAFGVAIIWQIARIIYNLFLHPLRKFPGPLLQRASALPWAIQQVSGTQAFATQRLHDKYGPVVRITPNHLSFTDPNAWKDIYGHLVGHKSGWAEMEKLRALNGPIDDVPRSIITADREEHSRLRRALAHGFSDSSLRRQEQIVARYVDLLIRRIHDRCADGTKPLNAEEWYNWTTFDITGDLIFGQTFGCLDGSAYHPWIESILNTIRWGASVTVLAYLGFHWLVQAIYRCASRGTAVKKLQEYTNAMLKSRLAMNKEQEDLFEGLVKRRVEWKLSFDQLAANAFILVLAGSETTATALSGATYLLLTNPDVLDRLKQEVRGAFSNVEEINISSVNRLSYMLAVQNEALRMYPPVTSNLVRVVPPGGANIAGRFVAGGSYVEVQNWSINHCKENWVDPWDFNPERFFRGYEKNAQVGGNALEALQSFSAGPRNCIGRNLAYAEMRLILARLVYDFDMKLAEDSKNWIGKQKAYPLWNRLPLNVHFTPVERG</sequence>
<dbReference type="GO" id="GO:0005506">
    <property type="term" value="F:iron ion binding"/>
    <property type="evidence" value="ECO:0007669"/>
    <property type="project" value="InterPro"/>
</dbReference>